<keyword evidence="3" id="KW-1185">Reference proteome</keyword>
<feature type="compositionally biased region" description="Basic and acidic residues" evidence="1">
    <location>
        <begin position="610"/>
        <end position="621"/>
    </location>
</feature>
<reference evidence="2 3" key="1">
    <citation type="journal article" date="2017" name="PLoS Biol.">
        <title>The sea cucumber genome provides insights into morphological evolution and visceral regeneration.</title>
        <authorList>
            <person name="Zhang X."/>
            <person name="Sun L."/>
            <person name="Yuan J."/>
            <person name="Sun Y."/>
            <person name="Gao Y."/>
            <person name="Zhang L."/>
            <person name="Li S."/>
            <person name="Dai H."/>
            <person name="Hamel J.F."/>
            <person name="Liu C."/>
            <person name="Yu Y."/>
            <person name="Liu S."/>
            <person name="Lin W."/>
            <person name="Guo K."/>
            <person name="Jin S."/>
            <person name="Xu P."/>
            <person name="Storey K.B."/>
            <person name="Huan P."/>
            <person name="Zhang T."/>
            <person name="Zhou Y."/>
            <person name="Zhang J."/>
            <person name="Lin C."/>
            <person name="Li X."/>
            <person name="Xing L."/>
            <person name="Huo D."/>
            <person name="Sun M."/>
            <person name="Wang L."/>
            <person name="Mercier A."/>
            <person name="Li F."/>
            <person name="Yang H."/>
            <person name="Xiang J."/>
        </authorList>
    </citation>
    <scope>NUCLEOTIDE SEQUENCE [LARGE SCALE GENOMIC DNA]</scope>
    <source>
        <strain evidence="2">Shaxun</strain>
        <tissue evidence="2">Muscle</tissue>
    </source>
</reference>
<gene>
    <name evidence="2" type="ORF">BSL78_09814</name>
</gene>
<dbReference type="EMBL" id="MRZV01000293">
    <property type="protein sequence ID" value="PIK53286.1"/>
    <property type="molecule type" value="Genomic_DNA"/>
</dbReference>
<evidence type="ECO:0000256" key="1">
    <source>
        <dbReference type="SAM" id="MobiDB-lite"/>
    </source>
</evidence>
<name>A0A2G8KZ43_STIJA</name>
<proteinExistence type="predicted"/>
<evidence type="ECO:0000313" key="2">
    <source>
        <dbReference type="EMBL" id="PIK53286.1"/>
    </source>
</evidence>
<dbReference type="Proteomes" id="UP000230750">
    <property type="component" value="Unassembled WGS sequence"/>
</dbReference>
<sequence length="673" mass="74196">MSTSQGCSSNNDEAVEKIKQRLYENSILADLCQVPLIFVMFAHMAHDRETQEFKFACGLDPDAGKKLINHLKSLPGGDTFAILCILEQTGDVNEIMDSVKDLCSRDVKIKRGDSALLQRSTTQLLEIASKNDIPISCLHLDYSSIKFEGDTIILHSGIPLPKLPTVEKIHIDGSNAQYGNTGTVTDKDILNLFHYGMKCGRIKELMFGQLQLPTSVSPEAFTDIMKTQNIQVRWRPFDIDFHLDLQNGHWEVDDNRMLENIRFSTVSIDGSVLQQRSNVQLLHVAHRHNLPISSLLFSKSFKTAENATIILNTGIRITNLPPLQKIRDVDNIGCNAITEQDIANILKCVMKGQHFNELCFEGWLMPVSLSSALTNWMLSLALNDMDHMFPEPHVPRNHMFPDMEGSGGLVGGQSPEERPGQLGSREPGKPGKAPAKKPKRPRAGSQEACRNPGGSQLDPERVAEVAVLARSRPLSLTREASQEAEPAKDHEWVAEVAVLAWSRPSSPTRGASQEAGPTQDLGRPEGPAPPEPERGETPRTWEPGRPGRMRLLSGDDPTEDREYRTSDVWPTGTDKMSGSRRVVPGVVHTQRWAPEPGSGETPGPVRPRVRRDPRGSAEARFHVGSRPPQSREPELQSTAGAPEMGSGGPGRRDSRGSPEPSPTPNPRAGSRRE</sequence>
<feature type="region of interest" description="Disordered" evidence="1">
    <location>
        <begin position="396"/>
        <end position="460"/>
    </location>
</feature>
<dbReference type="AlphaFoldDB" id="A0A2G8KZ43"/>
<accession>A0A2G8KZ43</accession>
<evidence type="ECO:0000313" key="3">
    <source>
        <dbReference type="Proteomes" id="UP000230750"/>
    </source>
</evidence>
<organism evidence="2 3">
    <name type="scientific">Stichopus japonicus</name>
    <name type="common">Sea cucumber</name>
    <dbReference type="NCBI Taxonomy" id="307972"/>
    <lineage>
        <taxon>Eukaryota</taxon>
        <taxon>Metazoa</taxon>
        <taxon>Echinodermata</taxon>
        <taxon>Eleutherozoa</taxon>
        <taxon>Echinozoa</taxon>
        <taxon>Holothuroidea</taxon>
        <taxon>Aspidochirotacea</taxon>
        <taxon>Aspidochirotida</taxon>
        <taxon>Stichopodidae</taxon>
        <taxon>Apostichopus</taxon>
    </lineage>
</organism>
<protein>
    <submittedName>
        <fullName evidence="2">Uncharacterized protein</fullName>
    </submittedName>
</protein>
<comment type="caution">
    <text evidence="2">The sequence shown here is derived from an EMBL/GenBank/DDBJ whole genome shotgun (WGS) entry which is preliminary data.</text>
</comment>
<feature type="region of interest" description="Disordered" evidence="1">
    <location>
        <begin position="503"/>
        <end position="673"/>
    </location>
</feature>